<dbReference type="EMBL" id="JBHSMI010000067">
    <property type="protein sequence ID" value="MFC5407340.1"/>
    <property type="molecule type" value="Genomic_DNA"/>
</dbReference>
<keyword evidence="2" id="KW-1185">Reference proteome</keyword>
<accession>A0ABW0I4A2</accession>
<comment type="caution">
    <text evidence="1">The sequence shown here is derived from an EMBL/GenBank/DDBJ whole genome shotgun (WGS) entry which is preliminary data.</text>
</comment>
<reference evidence="2" key="1">
    <citation type="journal article" date="2019" name="Int. J. Syst. Evol. Microbiol.">
        <title>The Global Catalogue of Microorganisms (GCM) 10K type strain sequencing project: providing services to taxonomists for standard genome sequencing and annotation.</title>
        <authorList>
            <consortium name="The Broad Institute Genomics Platform"/>
            <consortium name="The Broad Institute Genome Sequencing Center for Infectious Disease"/>
            <person name="Wu L."/>
            <person name="Ma J."/>
        </authorList>
    </citation>
    <scope>NUCLEOTIDE SEQUENCE [LARGE SCALE GENOMIC DNA]</scope>
    <source>
        <strain evidence="2">CGMCC 1.18575</strain>
    </source>
</reference>
<dbReference type="Proteomes" id="UP001596113">
    <property type="component" value="Unassembled WGS sequence"/>
</dbReference>
<name>A0ABW0I4A2_9BACL</name>
<dbReference type="RefSeq" id="WP_378139919.1">
    <property type="nucleotide sequence ID" value="NZ_JBHSMI010000067.1"/>
</dbReference>
<organism evidence="1 2">
    <name type="scientific">Cohnella soli</name>
    <dbReference type="NCBI Taxonomy" id="425005"/>
    <lineage>
        <taxon>Bacteria</taxon>
        <taxon>Bacillati</taxon>
        <taxon>Bacillota</taxon>
        <taxon>Bacilli</taxon>
        <taxon>Bacillales</taxon>
        <taxon>Paenibacillaceae</taxon>
        <taxon>Cohnella</taxon>
    </lineage>
</organism>
<gene>
    <name evidence="1" type="ORF">ACFPOF_31810</name>
</gene>
<proteinExistence type="predicted"/>
<sequence length="335" mass="40357">MIKILPLCTPPVAGYTYHAFPLSVILLNENAFPWFYSNYIQLQISLREEDIYFTDFYSYARRDPGLYPFLHTNKFHRDLYSSKKKFVHFLQEAVSHGHYVYMFVDEYEINGRQQHLKNHLTHDILIHGVDSENESCHVSGFNQNVVFDRWEIPIQSLFSGFRHAKVLQDQHQYICLFQNDFTYGYRFQMKNMLALLQDYMSGTNTSERLSMHVNAYSSNDYIFGHRVYDKVFEYLEAVRRHQYKLSIMPFHILWEHKRTMRQRFEYIDVADLEHWYEPLRDLEQLAYSIRNRFLKYLVSQKSGEWAKARAQLEELKERERKAMHGIIDELLIRLG</sequence>
<protein>
    <submittedName>
        <fullName evidence="1">Uncharacterized protein</fullName>
    </submittedName>
</protein>
<evidence type="ECO:0000313" key="1">
    <source>
        <dbReference type="EMBL" id="MFC5407340.1"/>
    </source>
</evidence>
<evidence type="ECO:0000313" key="2">
    <source>
        <dbReference type="Proteomes" id="UP001596113"/>
    </source>
</evidence>